<organism evidence="1 2">
    <name type="scientific">Halteria grandinella</name>
    <dbReference type="NCBI Taxonomy" id="5974"/>
    <lineage>
        <taxon>Eukaryota</taxon>
        <taxon>Sar</taxon>
        <taxon>Alveolata</taxon>
        <taxon>Ciliophora</taxon>
        <taxon>Intramacronucleata</taxon>
        <taxon>Spirotrichea</taxon>
        <taxon>Stichotrichia</taxon>
        <taxon>Sporadotrichida</taxon>
        <taxon>Halteriidae</taxon>
        <taxon>Halteria</taxon>
    </lineage>
</organism>
<dbReference type="Proteomes" id="UP000785679">
    <property type="component" value="Unassembled WGS sequence"/>
</dbReference>
<dbReference type="AlphaFoldDB" id="A0A8J8T1Q8"/>
<protein>
    <submittedName>
        <fullName evidence="1">Uncharacterized protein</fullName>
    </submittedName>
</protein>
<dbReference type="EMBL" id="RRYP01009506">
    <property type="protein sequence ID" value="TNV79022.1"/>
    <property type="molecule type" value="Genomic_DNA"/>
</dbReference>
<comment type="caution">
    <text evidence="1">The sequence shown here is derived from an EMBL/GenBank/DDBJ whole genome shotgun (WGS) entry which is preliminary data.</text>
</comment>
<keyword evidence="2" id="KW-1185">Reference proteome</keyword>
<reference evidence="1" key="1">
    <citation type="submission" date="2019-06" db="EMBL/GenBank/DDBJ databases">
        <authorList>
            <person name="Zheng W."/>
        </authorList>
    </citation>
    <scope>NUCLEOTIDE SEQUENCE</scope>
    <source>
        <strain evidence="1">QDHG01</strain>
    </source>
</reference>
<proteinExistence type="predicted"/>
<sequence>MFKQAFKLGMVQKLKWRIELQQDFANGEFQLDDRLPEIPVFQTLDPVLRSLVQQALINHYEVKTLLSKDKAYDNIIKQMHLIKSDPYQPKLIQALISMQKRVRTLGNTRFSLSHERIRSQPVYNFANFKSYQRKIRPLQQNNEAHSQLHNLSLQFLAQIQAIINSQQGISPMRHKTLNYCRIRDQSD</sequence>
<evidence type="ECO:0000313" key="1">
    <source>
        <dbReference type="EMBL" id="TNV79022.1"/>
    </source>
</evidence>
<evidence type="ECO:0000313" key="2">
    <source>
        <dbReference type="Proteomes" id="UP000785679"/>
    </source>
</evidence>
<gene>
    <name evidence="1" type="ORF">FGO68_gene5534</name>
</gene>
<accession>A0A8J8T1Q8</accession>
<name>A0A8J8T1Q8_HALGN</name>